<comment type="caution">
    <text evidence="2">The sequence shown here is derived from an EMBL/GenBank/DDBJ whole genome shotgun (WGS) entry which is preliminary data.</text>
</comment>
<dbReference type="EMBL" id="JABXXP010000827">
    <property type="protein sequence ID" value="NVN13277.1"/>
    <property type="molecule type" value="Genomic_DNA"/>
</dbReference>
<proteinExistence type="predicted"/>
<name>A0A7Y7IZS1_9PROT</name>
<protein>
    <submittedName>
        <fullName evidence="2">Uncharacterized protein</fullName>
    </submittedName>
</protein>
<dbReference type="Proteomes" id="UP000534870">
    <property type="component" value="Unassembled WGS sequence"/>
</dbReference>
<evidence type="ECO:0000256" key="1">
    <source>
        <dbReference type="SAM" id="MobiDB-lite"/>
    </source>
</evidence>
<sequence>MTLLDALPRLVAAMRRQDMRSLSLADGAETLTVRLAAPGTDAPQSEDAPENTPENAPENAAVTEVPSPEMGVFRQGNVIAGAVTAGRAPAGDGAA</sequence>
<accession>A0A7Y7IZS1</accession>
<evidence type="ECO:0000313" key="2">
    <source>
        <dbReference type="EMBL" id="NVN13277.1"/>
    </source>
</evidence>
<gene>
    <name evidence="2" type="ORF">HUK84_19415</name>
</gene>
<organism evidence="2 3">
    <name type="scientific">Nguyenibacter vanlangensis</name>
    <dbReference type="NCBI Taxonomy" id="1216886"/>
    <lineage>
        <taxon>Bacteria</taxon>
        <taxon>Pseudomonadati</taxon>
        <taxon>Pseudomonadota</taxon>
        <taxon>Alphaproteobacteria</taxon>
        <taxon>Acetobacterales</taxon>
        <taxon>Acetobacteraceae</taxon>
        <taxon>Nguyenibacter</taxon>
    </lineage>
</organism>
<feature type="non-terminal residue" evidence="2">
    <location>
        <position position="95"/>
    </location>
</feature>
<feature type="region of interest" description="Disordered" evidence="1">
    <location>
        <begin position="37"/>
        <end position="60"/>
    </location>
</feature>
<evidence type="ECO:0000313" key="3">
    <source>
        <dbReference type="Proteomes" id="UP000534870"/>
    </source>
</evidence>
<reference evidence="2 3" key="1">
    <citation type="submission" date="2020-06" db="EMBL/GenBank/DDBJ databases">
        <title>Description of novel acetic acid bacteria.</title>
        <authorList>
            <person name="Sombolestani A."/>
        </authorList>
    </citation>
    <scope>NUCLEOTIDE SEQUENCE [LARGE SCALE GENOMIC DNA]</scope>
    <source>
        <strain evidence="2 3">LMG 31431</strain>
    </source>
</reference>
<dbReference type="AlphaFoldDB" id="A0A7Y7IZS1"/>